<evidence type="ECO:0000313" key="2">
    <source>
        <dbReference type="EMBL" id="TWI29237.1"/>
    </source>
</evidence>
<comment type="caution">
    <text evidence="2">The sequence shown here is derived from an EMBL/GenBank/DDBJ whole genome shotgun (WGS) entry which is preliminary data.</text>
</comment>
<dbReference type="AlphaFoldDB" id="A0A562NAR9"/>
<name>A0A562NAR9_9RHOB</name>
<dbReference type="InterPro" id="IPR038158">
    <property type="entry name" value="H-NOX_domain_sf"/>
</dbReference>
<dbReference type="SUPFAM" id="SSF111126">
    <property type="entry name" value="Ligand-binding domain in the NO signalling and Golgi transport"/>
    <property type="match status" value="1"/>
</dbReference>
<feature type="domain" description="Heme NO-binding" evidence="1">
    <location>
        <begin position="4"/>
        <end position="152"/>
    </location>
</feature>
<evidence type="ECO:0000313" key="3">
    <source>
        <dbReference type="Proteomes" id="UP000316225"/>
    </source>
</evidence>
<dbReference type="GO" id="GO:0020037">
    <property type="term" value="F:heme binding"/>
    <property type="evidence" value="ECO:0007669"/>
    <property type="project" value="InterPro"/>
</dbReference>
<evidence type="ECO:0000259" key="1">
    <source>
        <dbReference type="Pfam" id="PF07700"/>
    </source>
</evidence>
<gene>
    <name evidence="2" type="ORF">IQ24_03717</name>
</gene>
<reference evidence="2 3" key="1">
    <citation type="journal article" date="2015" name="Stand. Genomic Sci.">
        <title>Genomic Encyclopedia of Bacterial and Archaeal Type Strains, Phase III: the genomes of soil and plant-associated and newly described type strains.</title>
        <authorList>
            <person name="Whitman W.B."/>
            <person name="Woyke T."/>
            <person name="Klenk H.P."/>
            <person name="Zhou Y."/>
            <person name="Lilburn T.G."/>
            <person name="Beck B.J."/>
            <person name="De Vos P."/>
            <person name="Vandamme P."/>
            <person name="Eisen J.A."/>
            <person name="Garrity G."/>
            <person name="Hugenholtz P."/>
            <person name="Kyrpides N.C."/>
        </authorList>
    </citation>
    <scope>NUCLEOTIDE SEQUENCE [LARGE SCALE GENOMIC DNA]</scope>
    <source>
        <strain evidence="2 3">CGMCC 1.5364</strain>
    </source>
</reference>
<proteinExistence type="predicted"/>
<keyword evidence="3" id="KW-1185">Reference proteome</keyword>
<organism evidence="2 3">
    <name type="scientific">Paracoccus sulfuroxidans</name>
    <dbReference type="NCBI Taxonomy" id="384678"/>
    <lineage>
        <taxon>Bacteria</taxon>
        <taxon>Pseudomonadati</taxon>
        <taxon>Pseudomonadota</taxon>
        <taxon>Alphaproteobacteria</taxon>
        <taxon>Rhodobacterales</taxon>
        <taxon>Paracoccaceae</taxon>
        <taxon>Paracoccus</taxon>
    </lineage>
</organism>
<dbReference type="Gene3D" id="3.90.1520.10">
    <property type="entry name" value="H-NOX domain"/>
    <property type="match status" value="1"/>
</dbReference>
<dbReference type="Proteomes" id="UP000316225">
    <property type="component" value="Unassembled WGS sequence"/>
</dbReference>
<dbReference type="OrthoDB" id="981203at2"/>
<accession>A0A562NAR9</accession>
<protein>
    <submittedName>
        <fullName evidence="2">Heme-NO-binding protein</fullName>
    </submittedName>
</protein>
<dbReference type="RefSeq" id="WP_158637570.1">
    <property type="nucleotide sequence ID" value="NZ_VLKU01000015.1"/>
</dbReference>
<sequence>MQSLINRALEGFLRDSYGDEIWGDIALKAAIDPLAFISSNRPRSRETRRVAQCASRRLHKPLSELLEDLGGWLVRLEPIRRLLRFSGSDYGEFVLSLNELHGRAKMILPALNIPAIRVLRQGHGWYRIDTESLPAGWGHVLSGALRGMADDYGALALIGHEAGGIDLRIALIDHGSNRPFHLSYAWPRAIGT</sequence>
<dbReference type="InterPro" id="IPR011644">
    <property type="entry name" value="Heme_NO-bd"/>
</dbReference>
<dbReference type="Pfam" id="PF07700">
    <property type="entry name" value="HNOB"/>
    <property type="match status" value="1"/>
</dbReference>
<dbReference type="InterPro" id="IPR024096">
    <property type="entry name" value="NO_sig/Golgi_transp_ligand-bd"/>
</dbReference>
<dbReference type="EMBL" id="VLKU01000015">
    <property type="protein sequence ID" value="TWI29237.1"/>
    <property type="molecule type" value="Genomic_DNA"/>
</dbReference>